<evidence type="ECO:0000313" key="1">
    <source>
        <dbReference type="EMBL" id="KAH7237172.1"/>
    </source>
</evidence>
<comment type="caution">
    <text evidence="1">The sequence shown here is derived from an EMBL/GenBank/DDBJ whole genome shotgun (WGS) entry which is preliminary data.</text>
</comment>
<gene>
    <name evidence="1" type="ORF">B0J15DRAFT_503407</name>
</gene>
<evidence type="ECO:0000313" key="2">
    <source>
        <dbReference type="Proteomes" id="UP000736672"/>
    </source>
</evidence>
<protein>
    <recommendedName>
        <fullName evidence="3">F-box domain-containing protein</fullName>
    </recommendedName>
</protein>
<accession>A0A9P9GFU5</accession>
<name>A0A9P9GFU5_FUSSL</name>
<evidence type="ECO:0008006" key="3">
    <source>
        <dbReference type="Google" id="ProtNLM"/>
    </source>
</evidence>
<organism evidence="1 2">
    <name type="scientific">Fusarium solani</name>
    <name type="common">Filamentous fungus</name>
    <dbReference type="NCBI Taxonomy" id="169388"/>
    <lineage>
        <taxon>Eukaryota</taxon>
        <taxon>Fungi</taxon>
        <taxon>Dikarya</taxon>
        <taxon>Ascomycota</taxon>
        <taxon>Pezizomycotina</taxon>
        <taxon>Sordariomycetes</taxon>
        <taxon>Hypocreomycetidae</taxon>
        <taxon>Hypocreales</taxon>
        <taxon>Nectriaceae</taxon>
        <taxon>Fusarium</taxon>
        <taxon>Fusarium solani species complex</taxon>
    </lineage>
</organism>
<reference evidence="1" key="1">
    <citation type="journal article" date="2021" name="Nat. Commun.">
        <title>Genetic determinants of endophytism in the Arabidopsis root mycobiome.</title>
        <authorList>
            <person name="Mesny F."/>
            <person name="Miyauchi S."/>
            <person name="Thiergart T."/>
            <person name="Pickel B."/>
            <person name="Atanasova L."/>
            <person name="Karlsson M."/>
            <person name="Huettel B."/>
            <person name="Barry K.W."/>
            <person name="Haridas S."/>
            <person name="Chen C."/>
            <person name="Bauer D."/>
            <person name="Andreopoulos W."/>
            <person name="Pangilinan J."/>
            <person name="LaButti K."/>
            <person name="Riley R."/>
            <person name="Lipzen A."/>
            <person name="Clum A."/>
            <person name="Drula E."/>
            <person name="Henrissat B."/>
            <person name="Kohler A."/>
            <person name="Grigoriev I.V."/>
            <person name="Martin F.M."/>
            <person name="Hacquard S."/>
        </authorList>
    </citation>
    <scope>NUCLEOTIDE SEQUENCE</scope>
    <source>
        <strain evidence="1">FSSC 5 MPI-SDFR-AT-0091</strain>
    </source>
</reference>
<dbReference type="EMBL" id="JAGTJS010000023">
    <property type="protein sequence ID" value="KAH7237172.1"/>
    <property type="molecule type" value="Genomic_DNA"/>
</dbReference>
<dbReference type="OrthoDB" id="2520703at2759"/>
<dbReference type="AlphaFoldDB" id="A0A9P9GFU5"/>
<keyword evidence="2" id="KW-1185">Reference proteome</keyword>
<dbReference type="Proteomes" id="UP000736672">
    <property type="component" value="Unassembled WGS sequence"/>
</dbReference>
<sequence>MKPSLDNLPAEVLVEIFGQFCLHCRGEFREPVGLSTSFQHENPRPKQDRYESSWYALDRDALFSLSTSCRKLHPLAQTVLYHEFVLGYGDSVCSRVYDFDGRLASFMRTVGRRRDLAAKVRKVAIHPLLRESVSTEEIRDLLLESAAVLGIDLVQAWKRRADEASADERRRWGPHYDELLRIFLTPELRDPRKAHLEIMGPPCDFKAVDAELITMLIALLPNMDHLSLWQEQRSRLRFYPSAFQALGITTLPKLKTLETEINPHPILALATGLETLNAREFLPSPTQDVNLPNLKTLRLARMTCKKENVPAIISRCTGGLRAFLYEQEASSATPDTGDYYLTPSQVVDALKPHRKTLETLHLDFRYIYYTPPPSPAFFGLNDFCSLQRLLVSTAAIFYSPPASPDTQRLEKDRDRIWSRLPPSIVSLHLIKDEATTLESIQEGIIGLADMKKSHPKMFPHLVQLHLGAWDKLDEAVDRVMDAAGIALTVEFLPSSAKRPSKYTRATPLPDTTSHRGVPSWLNAYFERNRFRPNFR</sequence>
<proteinExistence type="predicted"/>